<keyword evidence="13" id="KW-0472">Membrane</keyword>
<dbReference type="AlphaFoldDB" id="S7N660"/>
<dbReference type="GO" id="GO:0008270">
    <property type="term" value="F:zinc ion binding"/>
    <property type="evidence" value="ECO:0007669"/>
    <property type="project" value="InterPro"/>
</dbReference>
<keyword evidence="4" id="KW-1003">Cell membrane</keyword>
<evidence type="ECO:0000256" key="16">
    <source>
        <dbReference type="ARBA" id="ARBA00058352"/>
    </source>
</evidence>
<evidence type="ECO:0000256" key="4">
    <source>
        <dbReference type="ARBA" id="ARBA00022475"/>
    </source>
</evidence>
<dbReference type="FunFam" id="3.40.630.10:FF:000050">
    <property type="entry name" value="Carboxypeptidase O"/>
    <property type="match status" value="1"/>
</dbReference>
<evidence type="ECO:0000256" key="15">
    <source>
        <dbReference type="ARBA" id="ARBA00023288"/>
    </source>
</evidence>
<dbReference type="SMART" id="SM00631">
    <property type="entry name" value="Zn_pept"/>
    <property type="match status" value="1"/>
</dbReference>
<dbReference type="GO" id="GO:0004181">
    <property type="term" value="F:metallocarboxypeptidase activity"/>
    <property type="evidence" value="ECO:0007669"/>
    <property type="project" value="InterPro"/>
</dbReference>
<dbReference type="Proteomes" id="UP000052978">
    <property type="component" value="Unassembled WGS sequence"/>
</dbReference>
<evidence type="ECO:0000256" key="18">
    <source>
        <dbReference type="PROSITE-ProRule" id="PRU01379"/>
    </source>
</evidence>
<keyword evidence="14" id="KW-0325">Glycoprotein</keyword>
<comment type="similarity">
    <text evidence="3 18">Belongs to the peptidase M14 family.</text>
</comment>
<keyword evidence="20" id="KW-0808">Transferase</keyword>
<keyword evidence="10" id="KW-0378">Hydrolase</keyword>
<keyword evidence="8" id="KW-0479">Metal-binding</keyword>
<evidence type="ECO:0000256" key="17">
    <source>
        <dbReference type="ARBA" id="ARBA00071404"/>
    </source>
</evidence>
<dbReference type="PANTHER" id="PTHR11705:SF19">
    <property type="entry name" value="CARBOXYPEPTIDASE O"/>
    <property type="match status" value="1"/>
</dbReference>
<keyword evidence="9" id="KW-0732">Signal</keyword>
<evidence type="ECO:0000256" key="3">
    <source>
        <dbReference type="ARBA" id="ARBA00005988"/>
    </source>
</evidence>
<dbReference type="eggNOG" id="ENOG502QVSD">
    <property type="taxonomic scope" value="Eukaryota"/>
</dbReference>
<reference evidence="20 21" key="1">
    <citation type="journal article" date="2013" name="Nat. Commun.">
        <title>Genome analysis reveals insights into physiology and longevity of the Brandt's bat Myotis brandtii.</title>
        <authorList>
            <person name="Seim I."/>
            <person name="Fang X."/>
            <person name="Xiong Z."/>
            <person name="Lobanov A.V."/>
            <person name="Huang Z."/>
            <person name="Ma S."/>
            <person name="Feng Y."/>
            <person name="Turanov A.A."/>
            <person name="Zhu Y."/>
            <person name="Lenz T.L."/>
            <person name="Gerashchenko M.V."/>
            <person name="Fan D."/>
            <person name="Hee Yim S."/>
            <person name="Yao X."/>
            <person name="Jordan D."/>
            <person name="Xiong Y."/>
            <person name="Ma Y."/>
            <person name="Lyapunov A.N."/>
            <person name="Chen G."/>
            <person name="Kulakova O.I."/>
            <person name="Sun Y."/>
            <person name="Lee S.G."/>
            <person name="Bronson R.T."/>
            <person name="Moskalev A.A."/>
            <person name="Sunyaev S.R."/>
            <person name="Zhang G."/>
            <person name="Krogh A."/>
            <person name="Wang J."/>
            <person name="Gladyshev V.N."/>
        </authorList>
    </citation>
    <scope>NUCLEOTIDE SEQUENCE [LARGE SCALE GENOMIC DNA]</scope>
</reference>
<dbReference type="GO" id="GO:0016301">
    <property type="term" value="F:kinase activity"/>
    <property type="evidence" value="ECO:0007669"/>
    <property type="project" value="UniProtKB-KW"/>
</dbReference>
<evidence type="ECO:0000256" key="8">
    <source>
        <dbReference type="ARBA" id="ARBA00022723"/>
    </source>
</evidence>
<name>S7N660_MYOBR</name>
<evidence type="ECO:0000256" key="14">
    <source>
        <dbReference type="ARBA" id="ARBA00023180"/>
    </source>
</evidence>
<dbReference type="PRINTS" id="PR00765">
    <property type="entry name" value="CRBOXYPTASEA"/>
</dbReference>
<dbReference type="PROSITE" id="PS00132">
    <property type="entry name" value="CARBOXYPEPT_ZN_1"/>
    <property type="match status" value="1"/>
</dbReference>
<evidence type="ECO:0000256" key="9">
    <source>
        <dbReference type="ARBA" id="ARBA00022729"/>
    </source>
</evidence>
<comment type="cofactor">
    <cofactor evidence="1">
        <name>Zn(2+)</name>
        <dbReference type="ChEBI" id="CHEBI:29105"/>
    </cofactor>
</comment>
<keyword evidence="21" id="KW-1185">Reference proteome</keyword>
<evidence type="ECO:0000256" key="12">
    <source>
        <dbReference type="ARBA" id="ARBA00023049"/>
    </source>
</evidence>
<evidence type="ECO:0000259" key="19">
    <source>
        <dbReference type="PROSITE" id="PS52035"/>
    </source>
</evidence>
<evidence type="ECO:0000313" key="20">
    <source>
        <dbReference type="EMBL" id="EPQ12669.1"/>
    </source>
</evidence>
<dbReference type="SUPFAM" id="SSF53187">
    <property type="entry name" value="Zn-dependent exopeptidases"/>
    <property type="match status" value="1"/>
</dbReference>
<dbReference type="InterPro" id="IPR033850">
    <property type="entry name" value="Carboxypeptidase_O"/>
</dbReference>
<evidence type="ECO:0000256" key="10">
    <source>
        <dbReference type="ARBA" id="ARBA00022801"/>
    </source>
</evidence>
<dbReference type="InterPro" id="IPR010622">
    <property type="entry name" value="FAST_Leu-rich"/>
</dbReference>
<evidence type="ECO:0000256" key="1">
    <source>
        <dbReference type="ARBA" id="ARBA00001947"/>
    </source>
</evidence>
<evidence type="ECO:0000256" key="7">
    <source>
        <dbReference type="ARBA" id="ARBA00022670"/>
    </source>
</evidence>
<keyword evidence="15" id="KW-0449">Lipoprotein</keyword>
<keyword evidence="5" id="KW-0336">GPI-anchor</keyword>
<dbReference type="GO" id="GO:0098552">
    <property type="term" value="C:side of membrane"/>
    <property type="evidence" value="ECO:0007669"/>
    <property type="project" value="UniProtKB-KW"/>
</dbReference>
<evidence type="ECO:0000256" key="6">
    <source>
        <dbReference type="ARBA" id="ARBA00022645"/>
    </source>
</evidence>
<dbReference type="PROSITE" id="PS52035">
    <property type="entry name" value="PEPTIDASE_M14"/>
    <property type="match status" value="1"/>
</dbReference>
<feature type="active site" description="Proton donor/acceptor" evidence="18">
    <location>
        <position position="907"/>
    </location>
</feature>
<dbReference type="CDD" id="cd06247">
    <property type="entry name" value="M14_CPO"/>
    <property type="match status" value="1"/>
</dbReference>
<organism evidence="20 21">
    <name type="scientific">Myotis brandtii</name>
    <name type="common">Brandt's bat</name>
    <dbReference type="NCBI Taxonomy" id="109478"/>
    <lineage>
        <taxon>Eukaryota</taxon>
        <taxon>Metazoa</taxon>
        <taxon>Chordata</taxon>
        <taxon>Craniata</taxon>
        <taxon>Vertebrata</taxon>
        <taxon>Euteleostomi</taxon>
        <taxon>Mammalia</taxon>
        <taxon>Eutheria</taxon>
        <taxon>Laurasiatheria</taxon>
        <taxon>Chiroptera</taxon>
        <taxon>Yangochiroptera</taxon>
        <taxon>Vespertilionidae</taxon>
        <taxon>Myotis</taxon>
    </lineage>
</organism>
<dbReference type="GO" id="GO:0006508">
    <property type="term" value="P:proteolysis"/>
    <property type="evidence" value="ECO:0007669"/>
    <property type="project" value="UniProtKB-KW"/>
</dbReference>
<dbReference type="EMBL" id="KE163549">
    <property type="protein sequence ID" value="EPQ12669.1"/>
    <property type="molecule type" value="Genomic_DNA"/>
</dbReference>
<dbReference type="InterPro" id="IPR057246">
    <property type="entry name" value="CARBOXYPEPT_ZN_1"/>
</dbReference>
<evidence type="ECO:0000256" key="2">
    <source>
        <dbReference type="ARBA" id="ARBA00004303"/>
    </source>
</evidence>
<dbReference type="Pfam" id="PF06743">
    <property type="entry name" value="FAST_1"/>
    <property type="match status" value="1"/>
</dbReference>
<dbReference type="GO" id="GO:0016324">
    <property type="term" value="C:apical plasma membrane"/>
    <property type="evidence" value="ECO:0007669"/>
    <property type="project" value="UniProtKB-SubCell"/>
</dbReference>
<accession>S7N660</accession>
<keyword evidence="7" id="KW-0645">Protease</keyword>
<dbReference type="MEROPS" id="M14.021"/>
<evidence type="ECO:0000256" key="11">
    <source>
        <dbReference type="ARBA" id="ARBA00022833"/>
    </source>
</evidence>
<keyword evidence="6" id="KW-0121">Carboxypeptidase</keyword>
<dbReference type="GO" id="GO:0044528">
    <property type="term" value="P:regulation of mitochondrial mRNA stability"/>
    <property type="evidence" value="ECO:0007669"/>
    <property type="project" value="InterPro"/>
</dbReference>
<keyword evidence="20" id="KW-0418">Kinase</keyword>
<evidence type="ECO:0000256" key="5">
    <source>
        <dbReference type="ARBA" id="ARBA00022622"/>
    </source>
</evidence>
<proteinExistence type="inferred from homology"/>
<sequence>MSNRAGSFLWNLRQFSALSPASRTARPNPLGFCRPEIVYSNWSPRNHPSNDFASKTQSPIRYLFQDASVFKPGDDVFQTKGISPVTALPVNRFLCPRRLSFDSKQSPIPEDGLKKMRFDHEASDEDVLTRETKPTPVNFKKLSQGNSLSDVLDAFANAPSFPSSNYFSAMWTIAKRMSDDQRRFEKQLMFSHPAFTQLCEHMMREAKIMYCDHLLFSLYAIVRLGIPQNTLLVQTLLRVVQERINECDERCLSVLSIILEAMEPCKNVDVLRSGLRILVDQQIWKIERVFTLQAVMKSIGKDAPISLKKKLEMKALRELHRFSVLNSQRMFEVLAAMDHRSDVLLDECSKMVIGNINGCPLKILINILQSCRDLRYRNLYLFKGIADYVATTFDVWKLRQVLFVLILFENLAFRHTDLMDLFMEKVVDERGFLNMKSIVSILHVYASLNHLHGGPAREFLDAMGAALTGYLHHISSENLLNAVCSFCLMNHFPLAPINQLLQKDIIDELLMSDNKERNIYKLQILAACLKLDDVPCHKAVDLVLPSLPPAPLYPNAKVAEVLSSLLGEGYFLENVQLPHNHHIDFEIRMDSNRSEVLPLSDANVVTSGTDIQRSQAQHRQEVVDKTATPWSSLETYPYNRYHPMGEIYQWMSLISEKYPEVVTQHFLGMTYETRPMYYLKISQPSNNPKKSIWMDCGIHAREWIAPAFCQWFVREILQNYQDNSRIRRLLKNLDFYVLPVLNIDGYIYTWTTASTSTLDRLWRKSRSSHNNGTCFGTDLNRNFNVSWCSIGASKNCQDLTFCGTEPVSEPETKAVSSFIESKKEDIVCFLTIHSFGQLILMPYGYTKNKPSNYKELIQVGQKAANALKAKHGTNYRVGSSVDILYATSGSSRDWALDIGIPFSYTFELRDSGRYGFVLPEAQIQATCEETTAAVLSILDDVYEKYWYSNSAGKVTSTTLVLSLLMSFRSLF</sequence>
<feature type="domain" description="Peptidase M14" evidence="19">
    <location>
        <begin position="640"/>
        <end position="941"/>
    </location>
</feature>
<dbReference type="GO" id="GO:0005615">
    <property type="term" value="C:extracellular space"/>
    <property type="evidence" value="ECO:0007669"/>
    <property type="project" value="TreeGrafter"/>
</dbReference>
<comment type="subcellular location">
    <subcellularLocation>
        <location evidence="2">Apical cell membrane</location>
        <topology evidence="2">Lipid-anchor</topology>
        <topology evidence="2">GPI-anchor</topology>
    </subcellularLocation>
</comment>
<keyword evidence="11" id="KW-0862">Zinc</keyword>
<gene>
    <name evidence="20" type="ORF">D623_10028383</name>
</gene>
<dbReference type="PANTHER" id="PTHR11705">
    <property type="entry name" value="PROTEASE FAMILY M14 CARBOXYPEPTIDASE A,B"/>
    <property type="match status" value="1"/>
</dbReference>
<protein>
    <recommendedName>
        <fullName evidence="17">Carboxypeptidase O</fullName>
    </recommendedName>
</protein>
<dbReference type="InterPro" id="IPR000834">
    <property type="entry name" value="Peptidase_M14"/>
</dbReference>
<dbReference type="Pfam" id="PF00246">
    <property type="entry name" value="Peptidase_M14"/>
    <property type="match status" value="1"/>
</dbReference>
<comment type="function">
    <text evidence="16">Carboxypeptidase which preferentially cleaves C-terminal acidic residues from peptides and proteins. Can also cleave C-terminal hydrophobic amino acids, with a preference for small residues over large residues.</text>
</comment>
<keyword evidence="12" id="KW-0482">Metalloprotease</keyword>
<dbReference type="Gene3D" id="3.40.630.10">
    <property type="entry name" value="Zn peptidases"/>
    <property type="match status" value="1"/>
</dbReference>
<evidence type="ECO:0000256" key="13">
    <source>
        <dbReference type="ARBA" id="ARBA00023136"/>
    </source>
</evidence>
<evidence type="ECO:0000313" key="21">
    <source>
        <dbReference type="Proteomes" id="UP000052978"/>
    </source>
</evidence>